<evidence type="ECO:0000256" key="6">
    <source>
        <dbReference type="ARBA" id="ARBA00023157"/>
    </source>
</evidence>
<dbReference type="GO" id="GO:0005737">
    <property type="term" value="C:cytoplasm"/>
    <property type="evidence" value="ECO:0007669"/>
    <property type="project" value="TreeGrafter"/>
</dbReference>
<keyword evidence="6" id="KW-1015">Disulfide bond</keyword>
<dbReference type="GO" id="GO:0045454">
    <property type="term" value="P:cell redox homeostasis"/>
    <property type="evidence" value="ECO:0007669"/>
    <property type="project" value="TreeGrafter"/>
</dbReference>
<evidence type="ECO:0000256" key="5">
    <source>
        <dbReference type="ARBA" id="ARBA00023002"/>
    </source>
</evidence>
<dbReference type="GO" id="GO:0034599">
    <property type="term" value="P:cellular response to oxidative stress"/>
    <property type="evidence" value="ECO:0007669"/>
    <property type="project" value="TreeGrafter"/>
</dbReference>
<evidence type="ECO:0000256" key="3">
    <source>
        <dbReference type="ARBA" id="ARBA00022559"/>
    </source>
</evidence>
<evidence type="ECO:0000256" key="10">
    <source>
        <dbReference type="ARBA" id="ARBA00042639"/>
    </source>
</evidence>
<evidence type="ECO:0000313" key="14">
    <source>
        <dbReference type="Proteomes" id="UP000478417"/>
    </source>
</evidence>
<dbReference type="GO" id="GO:0008379">
    <property type="term" value="F:thioredoxin peroxidase activity"/>
    <property type="evidence" value="ECO:0007669"/>
    <property type="project" value="TreeGrafter"/>
</dbReference>
<organism evidence="13 14">
    <name type="scientific">Oceanipulchritudo coccoides</name>
    <dbReference type="NCBI Taxonomy" id="2706888"/>
    <lineage>
        <taxon>Bacteria</taxon>
        <taxon>Pseudomonadati</taxon>
        <taxon>Verrucomicrobiota</taxon>
        <taxon>Opitutia</taxon>
        <taxon>Puniceicoccales</taxon>
        <taxon>Oceanipulchritudinaceae</taxon>
        <taxon>Oceanipulchritudo</taxon>
    </lineage>
</organism>
<dbReference type="SUPFAM" id="SSF52833">
    <property type="entry name" value="Thioredoxin-like"/>
    <property type="match status" value="1"/>
</dbReference>
<evidence type="ECO:0000256" key="8">
    <source>
        <dbReference type="ARBA" id="ARBA00032824"/>
    </source>
</evidence>
<dbReference type="EC" id="1.11.1.24" evidence="2"/>
<evidence type="ECO:0000256" key="1">
    <source>
        <dbReference type="ARBA" id="ARBA00003330"/>
    </source>
</evidence>
<keyword evidence="5" id="KW-0560">Oxidoreductase</keyword>
<evidence type="ECO:0000256" key="7">
    <source>
        <dbReference type="ARBA" id="ARBA00023284"/>
    </source>
</evidence>
<dbReference type="EMBL" id="JAAGNX010000002">
    <property type="protein sequence ID" value="NDV62034.1"/>
    <property type="molecule type" value="Genomic_DNA"/>
</dbReference>
<dbReference type="InterPro" id="IPR050924">
    <property type="entry name" value="Peroxiredoxin_BCP/PrxQ"/>
</dbReference>
<name>A0A6B2M1M4_9BACT</name>
<evidence type="ECO:0000313" key="13">
    <source>
        <dbReference type="EMBL" id="NDV62034.1"/>
    </source>
</evidence>
<dbReference type="PANTHER" id="PTHR42801:SF4">
    <property type="entry name" value="AHPC_TSA FAMILY PROTEIN"/>
    <property type="match status" value="1"/>
</dbReference>
<evidence type="ECO:0000256" key="4">
    <source>
        <dbReference type="ARBA" id="ARBA00022862"/>
    </source>
</evidence>
<dbReference type="InterPro" id="IPR013766">
    <property type="entry name" value="Thioredoxin_domain"/>
</dbReference>
<dbReference type="Pfam" id="PF00578">
    <property type="entry name" value="AhpC-TSA"/>
    <property type="match status" value="1"/>
</dbReference>
<keyword evidence="4" id="KW-0049">Antioxidant</keyword>
<keyword evidence="14" id="KW-1185">Reference proteome</keyword>
<comment type="function">
    <text evidence="1">Thiol-specific peroxidase that catalyzes the reduction of hydrogen peroxide and organic hydroperoxides to water and alcohols, respectively. Plays a role in cell protection against oxidative stress by detoxifying peroxides and as sensor of hydrogen peroxide-mediated signaling events.</text>
</comment>
<dbReference type="PANTHER" id="PTHR42801">
    <property type="entry name" value="THIOREDOXIN-DEPENDENT PEROXIDE REDUCTASE"/>
    <property type="match status" value="1"/>
</dbReference>
<proteinExistence type="inferred from homology"/>
<accession>A0A6B2M1M4</accession>
<dbReference type="Gene3D" id="3.40.30.10">
    <property type="entry name" value="Glutaredoxin"/>
    <property type="match status" value="1"/>
</dbReference>
<evidence type="ECO:0000256" key="9">
    <source>
        <dbReference type="ARBA" id="ARBA00038489"/>
    </source>
</evidence>
<keyword evidence="3" id="KW-0575">Peroxidase</keyword>
<dbReference type="InterPro" id="IPR000866">
    <property type="entry name" value="AhpC/TSA"/>
</dbReference>
<reference evidence="13 14" key="1">
    <citation type="submission" date="2020-02" db="EMBL/GenBank/DDBJ databases">
        <title>Albibacoteraceae fam. nov., the first described family within the subdivision 4 Verrucomicrobia.</title>
        <authorList>
            <person name="Xi F."/>
        </authorList>
    </citation>
    <scope>NUCLEOTIDE SEQUENCE [LARGE SCALE GENOMIC DNA]</scope>
    <source>
        <strain evidence="13 14">CK1056</strain>
    </source>
</reference>
<protein>
    <recommendedName>
        <fullName evidence="2">thioredoxin-dependent peroxiredoxin</fullName>
        <ecNumber evidence="2">1.11.1.24</ecNumber>
    </recommendedName>
    <alternativeName>
        <fullName evidence="8">Thioredoxin peroxidase</fullName>
    </alternativeName>
    <alternativeName>
        <fullName evidence="10">Thioredoxin-dependent peroxiredoxin Bcp</fullName>
    </alternativeName>
</protein>
<gene>
    <name evidence="13" type="ORF">G0Q06_06210</name>
</gene>
<sequence>MSLFASNPLEVGAEAPTITVITHKGTELNLGELYAKGPVLVYFYPRADTPGCTKQACNIRDNFDSLTAAGIEVIGVSMDSVEDQSAFQEKYDLPFLLVADEDKQLGKGFGVGGFMGMAYRRQSFLVVDGTVVWRDLKAKPASQSADILAALKDHSEAK</sequence>
<dbReference type="PROSITE" id="PS51352">
    <property type="entry name" value="THIOREDOXIN_2"/>
    <property type="match status" value="1"/>
</dbReference>
<evidence type="ECO:0000256" key="2">
    <source>
        <dbReference type="ARBA" id="ARBA00013017"/>
    </source>
</evidence>
<dbReference type="AlphaFoldDB" id="A0A6B2M1M4"/>
<comment type="catalytic activity">
    <reaction evidence="11">
        <text>a hydroperoxide + [thioredoxin]-dithiol = an alcohol + [thioredoxin]-disulfide + H2O</text>
        <dbReference type="Rhea" id="RHEA:62620"/>
        <dbReference type="Rhea" id="RHEA-COMP:10698"/>
        <dbReference type="Rhea" id="RHEA-COMP:10700"/>
        <dbReference type="ChEBI" id="CHEBI:15377"/>
        <dbReference type="ChEBI" id="CHEBI:29950"/>
        <dbReference type="ChEBI" id="CHEBI:30879"/>
        <dbReference type="ChEBI" id="CHEBI:35924"/>
        <dbReference type="ChEBI" id="CHEBI:50058"/>
        <dbReference type="EC" id="1.11.1.24"/>
    </reaction>
</comment>
<dbReference type="RefSeq" id="WP_163963577.1">
    <property type="nucleotide sequence ID" value="NZ_JAAGNX010000002.1"/>
</dbReference>
<comment type="caution">
    <text evidence="13">The sequence shown here is derived from an EMBL/GenBank/DDBJ whole genome shotgun (WGS) entry which is preliminary data.</text>
</comment>
<dbReference type="CDD" id="cd03017">
    <property type="entry name" value="PRX_BCP"/>
    <property type="match status" value="1"/>
</dbReference>
<evidence type="ECO:0000259" key="12">
    <source>
        <dbReference type="PROSITE" id="PS51352"/>
    </source>
</evidence>
<comment type="similarity">
    <text evidence="9">Belongs to the peroxiredoxin family. BCP/PrxQ subfamily.</text>
</comment>
<keyword evidence="7" id="KW-0676">Redox-active center</keyword>
<evidence type="ECO:0000256" key="11">
    <source>
        <dbReference type="ARBA" id="ARBA00049091"/>
    </source>
</evidence>
<dbReference type="InterPro" id="IPR036249">
    <property type="entry name" value="Thioredoxin-like_sf"/>
</dbReference>
<feature type="domain" description="Thioredoxin" evidence="12">
    <location>
        <begin position="9"/>
        <end position="156"/>
    </location>
</feature>
<dbReference type="Proteomes" id="UP000478417">
    <property type="component" value="Unassembled WGS sequence"/>
</dbReference>